<dbReference type="InterPro" id="IPR051551">
    <property type="entry name" value="Autotransporter_adhesion"/>
</dbReference>
<evidence type="ECO:0000313" key="5">
    <source>
        <dbReference type="Proteomes" id="UP001595583"/>
    </source>
</evidence>
<dbReference type="CDD" id="cd01344">
    <property type="entry name" value="PL2_Passenger_AT"/>
    <property type="match status" value="1"/>
</dbReference>
<dbReference type="Gene3D" id="2.160.20.20">
    <property type="match status" value="1"/>
</dbReference>
<dbReference type="InterPro" id="IPR036709">
    <property type="entry name" value="Autotransporte_beta_dom_sf"/>
</dbReference>
<evidence type="ECO:0000256" key="1">
    <source>
        <dbReference type="ARBA" id="ARBA00022729"/>
    </source>
</evidence>
<dbReference type="InterPro" id="IPR013425">
    <property type="entry name" value="Autotrns_rpt"/>
</dbReference>
<dbReference type="Proteomes" id="UP001595583">
    <property type="component" value="Unassembled WGS sequence"/>
</dbReference>
<feature type="signal peptide" evidence="2">
    <location>
        <begin position="1"/>
        <end position="34"/>
    </location>
</feature>
<evidence type="ECO:0000256" key="2">
    <source>
        <dbReference type="SAM" id="SignalP"/>
    </source>
</evidence>
<reference evidence="5" key="1">
    <citation type="journal article" date="2019" name="Int. J. Syst. Evol. Microbiol.">
        <title>The Global Catalogue of Microorganisms (GCM) 10K type strain sequencing project: providing services to taxonomists for standard genome sequencing and annotation.</title>
        <authorList>
            <consortium name="The Broad Institute Genomics Platform"/>
            <consortium name="The Broad Institute Genome Sequencing Center for Infectious Disease"/>
            <person name="Wu L."/>
            <person name="Ma J."/>
        </authorList>
    </citation>
    <scope>NUCLEOTIDE SEQUENCE [LARGE SCALE GENOMIC DNA]</scope>
    <source>
        <strain evidence="5">KCTC 52165</strain>
    </source>
</reference>
<organism evidence="4 5">
    <name type="scientific">Aquamicrobium soli</name>
    <dbReference type="NCBI Taxonomy" id="1811518"/>
    <lineage>
        <taxon>Bacteria</taxon>
        <taxon>Pseudomonadati</taxon>
        <taxon>Pseudomonadota</taxon>
        <taxon>Alphaproteobacteria</taxon>
        <taxon>Hyphomicrobiales</taxon>
        <taxon>Phyllobacteriaceae</taxon>
        <taxon>Aquamicrobium</taxon>
    </lineage>
</organism>
<evidence type="ECO:0000313" key="4">
    <source>
        <dbReference type="EMBL" id="MFC3205654.1"/>
    </source>
</evidence>
<gene>
    <name evidence="4" type="ORF">ACFOHJ_05475</name>
</gene>
<dbReference type="InterPro" id="IPR012332">
    <property type="entry name" value="Autotransporter_pectin_lyase_C"/>
</dbReference>
<dbReference type="PANTHER" id="PTHR35037:SF3">
    <property type="entry name" value="C-TERMINAL REGION OF AIDA-LIKE PROTEIN"/>
    <property type="match status" value="1"/>
</dbReference>
<dbReference type="InterPro" id="IPR043990">
    <property type="entry name" value="AC_1"/>
</dbReference>
<dbReference type="PROSITE" id="PS51318">
    <property type="entry name" value="TAT"/>
    <property type="match status" value="1"/>
</dbReference>
<dbReference type="SUPFAM" id="SSF51126">
    <property type="entry name" value="Pectin lyase-like"/>
    <property type="match status" value="2"/>
</dbReference>
<keyword evidence="1 2" id="KW-0732">Signal</keyword>
<dbReference type="EMBL" id="JBHRTK010000006">
    <property type="protein sequence ID" value="MFC3205654.1"/>
    <property type="molecule type" value="Genomic_DNA"/>
</dbReference>
<dbReference type="NCBIfam" id="TIGR04393">
    <property type="entry name" value="rpt_T5SS_PEPC"/>
    <property type="match status" value="3"/>
</dbReference>
<dbReference type="NCBIfam" id="TIGR02601">
    <property type="entry name" value="autotrns_rpt"/>
    <property type="match status" value="2"/>
</dbReference>
<dbReference type="PANTHER" id="PTHR35037">
    <property type="entry name" value="C-TERMINAL REGION OF AIDA-LIKE PROTEIN"/>
    <property type="match status" value="1"/>
</dbReference>
<accession>A0ABV7K5L9</accession>
<dbReference type="InterPro" id="IPR011050">
    <property type="entry name" value="Pectin_lyase_fold/virulence"/>
</dbReference>
<dbReference type="InterPro" id="IPR006311">
    <property type="entry name" value="TAT_signal"/>
</dbReference>
<dbReference type="SUPFAM" id="SSF103515">
    <property type="entry name" value="Autotransporter"/>
    <property type="match status" value="1"/>
</dbReference>
<keyword evidence="5" id="KW-1185">Reference proteome</keyword>
<dbReference type="NCBIfam" id="TIGR01414">
    <property type="entry name" value="autotrans_barl"/>
    <property type="match status" value="1"/>
</dbReference>
<feature type="chain" id="PRO_5047499570" evidence="2">
    <location>
        <begin position="35"/>
        <end position="922"/>
    </location>
</feature>
<dbReference type="Pfam" id="PF18883">
    <property type="entry name" value="AC_1"/>
    <property type="match status" value="1"/>
</dbReference>
<proteinExistence type="predicted"/>
<sequence>MSVLPLNFPDKANVTKRRLLASAAPLVLALSVSAAPHAAAQTVTLSGDTDPATAAEILPDTNLTIGVSTAGSMTITDGGQVSNADGMLGAEGGGEALVSGAGSTWKNSGRLTIGAYGGGSLRIEDGGRVENGLGIVGSGARGDVVVTGANTTWANGDSLAVGNHNVGTLLVEDGATVTSSQGFVGGGGPTTASATIGSVTVTGAGSSWSTLLNISIGNYGTGTLIVEDGALVRAVGGIYLAPSAAEDSGTLVVQGTDAARAVLETSRISRGSGTASVTIDGGIVRATQNNAAFINNFGSDEFVIGSGGGIFDSNGFEIGIGADIGGAGTLVKTGLGVLTLSGNNAYTGGTAIEGGTVRISSDANLGSAAGRLSFDGGTLNTTADVITGRGVDLIGAGTFLTDAGTTATLTGTVGGAGSLTKDGGGTLVIAGAATHSGATTVAAGTLAAGATNTFSAASATAILGGGTLALNGFDQTIAALDNAGLVSFGGAPGTTLTVSGNYVGSGGTLFFNTTLGGNASPTDRLVVNGDTSGTSNVRVTNIGGAGAPTADGIKLIEIDGLSNGDFNLLGDYVLNGEQAVIAGAYGYALRKNGVSTPADGDWYLRSTGLAPTLPVYENYPQVLLGMVDLPTLQQRVGTRYWTALDGAAPAGGATPYAIWARIEGAHGRVKSAGSVSGGARFDHDSSLVQVGLDGQLAANASGMWVGGLTAQYGRASADIHSGLGDGFNTTTSYGIGATLTWYGENGLYIDGQAQLAALRSNLSAADIGSIGNRLHGSGHALSLEAGRKTQLGGGWSLTPQVQIAYASVDFDRFTDRFGAEVSLRKGDSLKGRLGIAADYEPGAGKHVYGIGNLTYEFLDGTAVAVSGVDLAIKPQRFGAELGLGGSYGWNGGKYALHGEMLAATSFAGSRSLKGTVGFTMGF</sequence>
<dbReference type="Pfam" id="PF12951">
    <property type="entry name" value="PATR"/>
    <property type="match status" value="2"/>
</dbReference>
<protein>
    <submittedName>
        <fullName evidence="4">Autotransporter outer membrane beta-barrel domain-containing protein</fullName>
    </submittedName>
</protein>
<name>A0ABV7K5L9_9HYPH</name>
<evidence type="ECO:0000259" key="3">
    <source>
        <dbReference type="PROSITE" id="PS51208"/>
    </source>
</evidence>
<dbReference type="SMART" id="SM00869">
    <property type="entry name" value="Autotransporter"/>
    <property type="match status" value="1"/>
</dbReference>
<comment type="caution">
    <text evidence="4">The sequence shown here is derived from an EMBL/GenBank/DDBJ whole genome shotgun (WGS) entry which is preliminary data.</text>
</comment>
<feature type="domain" description="Autotransporter" evidence="3">
    <location>
        <begin position="651"/>
        <end position="922"/>
    </location>
</feature>
<dbReference type="InterPro" id="IPR005546">
    <property type="entry name" value="Autotransporte_beta"/>
</dbReference>
<dbReference type="Gene3D" id="2.40.128.130">
    <property type="entry name" value="Autotransporter beta-domain"/>
    <property type="match status" value="1"/>
</dbReference>
<dbReference type="InterPro" id="IPR006315">
    <property type="entry name" value="OM_autotransptr_brl_dom"/>
</dbReference>
<dbReference type="RefSeq" id="WP_378219321.1">
    <property type="nucleotide sequence ID" value="NZ_JBHRTK010000006.1"/>
</dbReference>
<dbReference type="PROSITE" id="PS51208">
    <property type="entry name" value="AUTOTRANSPORTER"/>
    <property type="match status" value="1"/>
</dbReference>
<dbReference type="InterPro" id="IPR030895">
    <property type="entry name" value="T5SS_PEPC_rpt"/>
</dbReference>
<dbReference type="Pfam" id="PF03797">
    <property type="entry name" value="Autotransporter"/>
    <property type="match status" value="1"/>
</dbReference>